<reference evidence="3 4" key="1">
    <citation type="submission" date="2018-02" db="EMBL/GenBank/DDBJ databases">
        <title>Draft genome of wild Prunus yedoensis var. nudiflora.</title>
        <authorList>
            <person name="Baek S."/>
            <person name="Kim J.-H."/>
            <person name="Choi K."/>
            <person name="Kim G.-B."/>
            <person name="Cho A."/>
            <person name="Jang H."/>
            <person name="Shin C.-H."/>
            <person name="Yu H.-J."/>
            <person name="Mun J.-H."/>
        </authorList>
    </citation>
    <scope>NUCLEOTIDE SEQUENCE [LARGE SCALE GENOMIC DNA]</scope>
    <source>
        <strain evidence="4">cv. Jeju island</strain>
        <tissue evidence="3">Leaf</tissue>
    </source>
</reference>
<feature type="coiled-coil region" evidence="1">
    <location>
        <begin position="293"/>
        <end position="320"/>
    </location>
</feature>
<keyword evidence="1" id="KW-0175">Coiled coil</keyword>
<gene>
    <name evidence="3" type="ORF">Pyn_17727</name>
</gene>
<organism evidence="3 4">
    <name type="scientific">Prunus yedoensis var. nudiflora</name>
    <dbReference type="NCBI Taxonomy" id="2094558"/>
    <lineage>
        <taxon>Eukaryota</taxon>
        <taxon>Viridiplantae</taxon>
        <taxon>Streptophyta</taxon>
        <taxon>Embryophyta</taxon>
        <taxon>Tracheophyta</taxon>
        <taxon>Spermatophyta</taxon>
        <taxon>Magnoliopsida</taxon>
        <taxon>eudicotyledons</taxon>
        <taxon>Gunneridae</taxon>
        <taxon>Pentapetalae</taxon>
        <taxon>rosids</taxon>
        <taxon>fabids</taxon>
        <taxon>Rosales</taxon>
        <taxon>Rosaceae</taxon>
        <taxon>Amygdaloideae</taxon>
        <taxon>Amygdaleae</taxon>
        <taxon>Prunus</taxon>
    </lineage>
</organism>
<proteinExistence type="predicted"/>
<dbReference type="EMBL" id="PJQY01001063">
    <property type="protein sequence ID" value="PQQ05602.1"/>
    <property type="molecule type" value="Genomic_DNA"/>
</dbReference>
<protein>
    <submittedName>
        <fullName evidence="3">Uncharacterized protein</fullName>
    </submittedName>
</protein>
<evidence type="ECO:0000313" key="4">
    <source>
        <dbReference type="Proteomes" id="UP000250321"/>
    </source>
</evidence>
<sequence>MATVQMVAEEVGVAETVVEEEIMAEEPVEETIATEMVVEEGAVVETVIEEAAADEVVIEEVAEGTADEGAEEAVEEAIEKAAEEATEGAAEETTEEAAEEATADVPVEPLPSAPRRPSGIVFRSPPQSSPPLAMVETTLPLAPLSQDSIVVAEPVVMEPRSREATSSDDLEELYASLHEEGGSSASAPLDEDSKTVIERLREFLLLGVHQITAAGALMEFRSCLDTAMVIGLLDLAQLDELQARLAEDEGMIGRYAEAVMRMVEGSSLEQDLVEIKEKVQPTMARLKENDLVVQRENEELVQVEAQIAELQARRDLILQRRDGAVATGHELRSSAKQILKAATETKEALAERKLIRARWQADIDGEDIAWRRITCLIWGMFSEGV</sequence>
<feature type="compositionally biased region" description="Acidic residues" evidence="2">
    <location>
        <begin position="84"/>
        <end position="102"/>
    </location>
</feature>
<evidence type="ECO:0000256" key="1">
    <source>
        <dbReference type="SAM" id="Coils"/>
    </source>
</evidence>
<evidence type="ECO:0000256" key="2">
    <source>
        <dbReference type="SAM" id="MobiDB-lite"/>
    </source>
</evidence>
<accession>A0A314YDS1</accession>
<evidence type="ECO:0000313" key="3">
    <source>
        <dbReference type="EMBL" id="PQQ05602.1"/>
    </source>
</evidence>
<comment type="caution">
    <text evidence="3">The sequence shown here is derived from an EMBL/GenBank/DDBJ whole genome shotgun (WGS) entry which is preliminary data.</text>
</comment>
<feature type="region of interest" description="Disordered" evidence="2">
    <location>
        <begin position="82"/>
        <end position="129"/>
    </location>
</feature>
<dbReference type="AlphaFoldDB" id="A0A314YDS1"/>
<dbReference type="Proteomes" id="UP000250321">
    <property type="component" value="Unassembled WGS sequence"/>
</dbReference>
<keyword evidence="4" id="KW-1185">Reference proteome</keyword>
<name>A0A314YDS1_PRUYE</name>